<reference evidence="2 3" key="1">
    <citation type="journal article" date="2010" name="Stand. Genomic Sci.">
        <title>Complete genome sequence of Ferrimonas balearica type strain (PAT).</title>
        <authorList>
            <person name="Nolan M."/>
            <person name="Sikorski J."/>
            <person name="Davenport K."/>
            <person name="Lucas S."/>
            <person name="Glavina Del Rio T."/>
            <person name="Tice H."/>
            <person name="Cheng J."/>
            <person name="Goodwin L."/>
            <person name="Pitluck S."/>
            <person name="Liolios K."/>
            <person name="Ivanova N."/>
            <person name="Mavromatis K."/>
            <person name="Ovchinnikova G."/>
            <person name="Pati A."/>
            <person name="Chen A."/>
            <person name="Palaniappan K."/>
            <person name="Land M."/>
            <person name="Hauser L."/>
            <person name="Chang Y."/>
            <person name="Jeffries C."/>
            <person name="Tapia R."/>
            <person name="Brettin T."/>
            <person name="Detter J."/>
            <person name="Han C."/>
            <person name="Yasawong M."/>
            <person name="Rohde M."/>
            <person name="Tindall B."/>
            <person name="Goker M."/>
            <person name="Woyke T."/>
            <person name="Bristow J."/>
            <person name="Eisen J."/>
            <person name="Markowitz V."/>
            <person name="Hugenholtz P."/>
            <person name="Kyrpides N."/>
            <person name="Klenk H."/>
            <person name="Lapidus A."/>
        </authorList>
    </citation>
    <scope>NUCLEOTIDE SEQUENCE [LARGE SCALE GENOMIC DNA]</scope>
    <source>
        <strain evidence="3">DSM 9799 / CCM 4581 / KCTC 23876 / PAT</strain>
    </source>
</reference>
<evidence type="ECO:0000313" key="3">
    <source>
        <dbReference type="Proteomes" id="UP000006683"/>
    </source>
</evidence>
<dbReference type="GeneID" id="67180347"/>
<organism evidence="2 3">
    <name type="scientific">Ferrimonas balearica (strain DSM 9799 / CCM 4581 / KCTC 23876 / PAT)</name>
    <dbReference type="NCBI Taxonomy" id="550540"/>
    <lineage>
        <taxon>Bacteria</taxon>
        <taxon>Pseudomonadati</taxon>
        <taxon>Pseudomonadota</taxon>
        <taxon>Gammaproteobacteria</taxon>
        <taxon>Alteromonadales</taxon>
        <taxon>Ferrimonadaceae</taxon>
        <taxon>Ferrimonas</taxon>
    </lineage>
</organism>
<evidence type="ECO:0008006" key="4">
    <source>
        <dbReference type="Google" id="ProtNLM"/>
    </source>
</evidence>
<accession>E1SW16</accession>
<dbReference type="EMBL" id="CP002209">
    <property type="protein sequence ID" value="ADN74316.1"/>
    <property type="molecule type" value="Genomic_DNA"/>
</dbReference>
<protein>
    <recommendedName>
        <fullName evidence="4">Lipoprotein</fullName>
    </recommendedName>
</protein>
<dbReference type="STRING" id="550540.Fbal_0102"/>
<name>E1SW16_FERBD</name>
<feature type="chain" id="PRO_5003151983" description="Lipoprotein" evidence="1">
    <location>
        <begin position="20"/>
        <end position="176"/>
    </location>
</feature>
<evidence type="ECO:0000313" key="2">
    <source>
        <dbReference type="EMBL" id="ADN74316.1"/>
    </source>
</evidence>
<sequence>MKRSIAAVLLSTALLGGCASLTSSGTMLDLAGKTNQEATDALVTALTDKQYKVQRVSGQSLMVEYDNSHFMMQPKLTEDGLDRIVITKYYVLHPDLAQTPELLLLIGQLNQRMDFAKFVLIEEGRGVEVRGAATFVDTISVEELTRFMDWTDAGLRALREAFPQATPAAKEVRFGA</sequence>
<keyword evidence="3" id="KW-1185">Reference proteome</keyword>
<dbReference type="OrthoDB" id="5612109at2"/>
<evidence type="ECO:0000256" key="1">
    <source>
        <dbReference type="SAM" id="SignalP"/>
    </source>
</evidence>
<dbReference type="eggNOG" id="ENOG503380T">
    <property type="taxonomic scope" value="Bacteria"/>
</dbReference>
<gene>
    <name evidence="2" type="ordered locus">Fbal_0102</name>
</gene>
<dbReference type="Pfam" id="PF10722">
    <property type="entry name" value="YbjN"/>
    <property type="match status" value="1"/>
</dbReference>
<dbReference type="KEGG" id="fbl:Fbal_0102"/>
<dbReference type="PROSITE" id="PS51257">
    <property type="entry name" value="PROKAR_LIPOPROTEIN"/>
    <property type="match status" value="1"/>
</dbReference>
<dbReference type="InterPro" id="IPR019660">
    <property type="entry name" value="Put_sensory_transdc_reg_YbjN"/>
</dbReference>
<dbReference type="AlphaFoldDB" id="E1SW16"/>
<keyword evidence="1" id="KW-0732">Signal</keyword>
<dbReference type="RefSeq" id="WP_013343622.1">
    <property type="nucleotide sequence ID" value="NC_014541.1"/>
</dbReference>
<feature type="signal peptide" evidence="1">
    <location>
        <begin position="1"/>
        <end position="19"/>
    </location>
</feature>
<dbReference type="HOGENOM" id="CLU_124979_0_0_6"/>
<proteinExistence type="predicted"/>
<dbReference type="Proteomes" id="UP000006683">
    <property type="component" value="Chromosome"/>
</dbReference>